<evidence type="ECO:0000313" key="2">
    <source>
        <dbReference type="EMBL" id="EKX53048.1"/>
    </source>
</evidence>
<feature type="non-terminal residue" evidence="2">
    <location>
        <position position="196"/>
    </location>
</feature>
<dbReference type="EnsemblProtists" id="EKX53048">
    <property type="protein sequence ID" value="EKX53048"/>
    <property type="gene ID" value="GUITHDRAFT_150507"/>
</dbReference>
<dbReference type="OrthoDB" id="264917at2759"/>
<dbReference type="SMART" id="SM00464">
    <property type="entry name" value="LON"/>
    <property type="match status" value="1"/>
</dbReference>
<protein>
    <recommendedName>
        <fullName evidence="1">Lon N-terminal domain-containing protein</fullName>
    </recommendedName>
</protein>
<dbReference type="InterPro" id="IPR003111">
    <property type="entry name" value="Lon_prtase_N"/>
</dbReference>
<dbReference type="OMA" id="HLHEPRY"/>
<dbReference type="PANTHER" id="PTHR46732">
    <property type="entry name" value="ATP-DEPENDENT PROTEASE LA (LON) DOMAIN PROTEIN"/>
    <property type="match status" value="1"/>
</dbReference>
<dbReference type="SUPFAM" id="SSF88697">
    <property type="entry name" value="PUA domain-like"/>
    <property type="match status" value="1"/>
</dbReference>
<dbReference type="InterPro" id="IPR015947">
    <property type="entry name" value="PUA-like_sf"/>
</dbReference>
<accession>L1JY67</accession>
<dbReference type="KEGG" id="gtt:GUITHDRAFT_150507"/>
<keyword evidence="4" id="KW-1185">Reference proteome</keyword>
<dbReference type="PANTHER" id="PTHR46732:SF8">
    <property type="entry name" value="ATP-DEPENDENT PROTEASE LA (LON) DOMAIN PROTEIN"/>
    <property type="match status" value="1"/>
</dbReference>
<evidence type="ECO:0000313" key="3">
    <source>
        <dbReference type="EnsemblProtists" id="EKX53048"/>
    </source>
</evidence>
<proteinExistence type="predicted"/>
<dbReference type="HOGENOM" id="CLU_1393491_0_0_1"/>
<dbReference type="RefSeq" id="XP_005840028.1">
    <property type="nucleotide sequence ID" value="XM_005839971.1"/>
</dbReference>
<sequence>MRYRQLFTKTWEGKQKVGFVMYDKDRNRWAKVGTTARLISFDTKPDGKIMTLGEGDERFRVLKVTRIGSQMEYMKALVEYIDDENTEEDLKPLEENVWESLKQVLSLSNELYGKKLDLKDSLKSLAPRKSYNMGKKPLRSEIVRQRLFSFAVAQVLDMPLLEQQSLLQVQDTKERFRREMGMLEMAQQFLTAQVSL</sequence>
<dbReference type="PROSITE" id="PS51787">
    <property type="entry name" value="LON_N"/>
    <property type="match status" value="1"/>
</dbReference>
<dbReference type="STRING" id="905079.L1JY67"/>
<dbReference type="Proteomes" id="UP000011087">
    <property type="component" value="Unassembled WGS sequence"/>
</dbReference>
<reference evidence="4" key="2">
    <citation type="submission" date="2012-11" db="EMBL/GenBank/DDBJ databases">
        <authorList>
            <person name="Kuo A."/>
            <person name="Curtis B.A."/>
            <person name="Tanifuji G."/>
            <person name="Burki F."/>
            <person name="Gruber A."/>
            <person name="Irimia M."/>
            <person name="Maruyama S."/>
            <person name="Arias M.C."/>
            <person name="Ball S.G."/>
            <person name="Gile G.H."/>
            <person name="Hirakawa Y."/>
            <person name="Hopkins J.F."/>
            <person name="Rensing S.A."/>
            <person name="Schmutz J."/>
            <person name="Symeonidi A."/>
            <person name="Elias M."/>
            <person name="Eveleigh R.J."/>
            <person name="Herman E.K."/>
            <person name="Klute M.J."/>
            <person name="Nakayama T."/>
            <person name="Obornik M."/>
            <person name="Reyes-Prieto A."/>
            <person name="Armbrust E.V."/>
            <person name="Aves S.J."/>
            <person name="Beiko R.G."/>
            <person name="Coutinho P."/>
            <person name="Dacks J.B."/>
            <person name="Durnford D.G."/>
            <person name="Fast N.M."/>
            <person name="Green B.R."/>
            <person name="Grisdale C."/>
            <person name="Hempe F."/>
            <person name="Henrissat B."/>
            <person name="Hoppner M.P."/>
            <person name="Ishida K.-I."/>
            <person name="Kim E."/>
            <person name="Koreny L."/>
            <person name="Kroth P.G."/>
            <person name="Liu Y."/>
            <person name="Malik S.-B."/>
            <person name="Maier U.G."/>
            <person name="McRose D."/>
            <person name="Mock T."/>
            <person name="Neilson J.A."/>
            <person name="Onodera N.T."/>
            <person name="Poole A.M."/>
            <person name="Pritham E.J."/>
            <person name="Richards T.A."/>
            <person name="Rocap G."/>
            <person name="Roy S.W."/>
            <person name="Sarai C."/>
            <person name="Schaack S."/>
            <person name="Shirato S."/>
            <person name="Slamovits C.H."/>
            <person name="Spencer D.F."/>
            <person name="Suzuki S."/>
            <person name="Worden A.Z."/>
            <person name="Zauner S."/>
            <person name="Barry K."/>
            <person name="Bell C."/>
            <person name="Bharti A.K."/>
            <person name="Crow J.A."/>
            <person name="Grimwood J."/>
            <person name="Kramer R."/>
            <person name="Lindquist E."/>
            <person name="Lucas S."/>
            <person name="Salamov A."/>
            <person name="McFadden G.I."/>
            <person name="Lane C.E."/>
            <person name="Keeling P.J."/>
            <person name="Gray M.W."/>
            <person name="Grigoriev I.V."/>
            <person name="Archibald J.M."/>
        </authorList>
    </citation>
    <scope>NUCLEOTIDE SEQUENCE</scope>
    <source>
        <strain evidence="4">CCMP2712</strain>
    </source>
</reference>
<dbReference type="AlphaFoldDB" id="L1JY67"/>
<evidence type="ECO:0000259" key="1">
    <source>
        <dbReference type="PROSITE" id="PS51787"/>
    </source>
</evidence>
<dbReference type="PaxDb" id="55529-EKX53048"/>
<organism evidence="2">
    <name type="scientific">Guillardia theta (strain CCMP2712)</name>
    <name type="common">Cryptophyte</name>
    <dbReference type="NCBI Taxonomy" id="905079"/>
    <lineage>
        <taxon>Eukaryota</taxon>
        <taxon>Cryptophyceae</taxon>
        <taxon>Pyrenomonadales</taxon>
        <taxon>Geminigeraceae</taxon>
        <taxon>Guillardia</taxon>
    </lineage>
</organism>
<evidence type="ECO:0000313" key="4">
    <source>
        <dbReference type="Proteomes" id="UP000011087"/>
    </source>
</evidence>
<name>L1JY67_GUITC</name>
<dbReference type="GeneID" id="17309630"/>
<dbReference type="Pfam" id="PF02190">
    <property type="entry name" value="LON_substr_bdg"/>
    <property type="match status" value="1"/>
</dbReference>
<feature type="non-terminal residue" evidence="2">
    <location>
        <position position="1"/>
    </location>
</feature>
<dbReference type="InterPro" id="IPR046336">
    <property type="entry name" value="Lon_prtase_N_sf"/>
</dbReference>
<dbReference type="EMBL" id="JH992971">
    <property type="protein sequence ID" value="EKX53048.1"/>
    <property type="molecule type" value="Genomic_DNA"/>
</dbReference>
<feature type="domain" description="Lon N-terminal" evidence="1">
    <location>
        <begin position="1"/>
        <end position="187"/>
    </location>
</feature>
<reference evidence="2 4" key="1">
    <citation type="journal article" date="2012" name="Nature">
        <title>Algal genomes reveal evolutionary mosaicism and the fate of nucleomorphs.</title>
        <authorList>
            <consortium name="DOE Joint Genome Institute"/>
            <person name="Curtis B.A."/>
            <person name="Tanifuji G."/>
            <person name="Burki F."/>
            <person name="Gruber A."/>
            <person name="Irimia M."/>
            <person name="Maruyama S."/>
            <person name="Arias M.C."/>
            <person name="Ball S.G."/>
            <person name="Gile G.H."/>
            <person name="Hirakawa Y."/>
            <person name="Hopkins J.F."/>
            <person name="Kuo A."/>
            <person name="Rensing S.A."/>
            <person name="Schmutz J."/>
            <person name="Symeonidi A."/>
            <person name="Elias M."/>
            <person name="Eveleigh R.J."/>
            <person name="Herman E.K."/>
            <person name="Klute M.J."/>
            <person name="Nakayama T."/>
            <person name="Obornik M."/>
            <person name="Reyes-Prieto A."/>
            <person name="Armbrust E.V."/>
            <person name="Aves S.J."/>
            <person name="Beiko R.G."/>
            <person name="Coutinho P."/>
            <person name="Dacks J.B."/>
            <person name="Durnford D.G."/>
            <person name="Fast N.M."/>
            <person name="Green B.R."/>
            <person name="Grisdale C.J."/>
            <person name="Hempel F."/>
            <person name="Henrissat B."/>
            <person name="Hoppner M.P."/>
            <person name="Ishida K."/>
            <person name="Kim E."/>
            <person name="Koreny L."/>
            <person name="Kroth P.G."/>
            <person name="Liu Y."/>
            <person name="Malik S.B."/>
            <person name="Maier U.G."/>
            <person name="McRose D."/>
            <person name="Mock T."/>
            <person name="Neilson J.A."/>
            <person name="Onodera N.T."/>
            <person name="Poole A.M."/>
            <person name="Pritham E.J."/>
            <person name="Richards T.A."/>
            <person name="Rocap G."/>
            <person name="Roy S.W."/>
            <person name="Sarai C."/>
            <person name="Schaack S."/>
            <person name="Shirato S."/>
            <person name="Slamovits C.H."/>
            <person name="Spencer D.F."/>
            <person name="Suzuki S."/>
            <person name="Worden A.Z."/>
            <person name="Zauner S."/>
            <person name="Barry K."/>
            <person name="Bell C."/>
            <person name="Bharti A.K."/>
            <person name="Crow J.A."/>
            <person name="Grimwood J."/>
            <person name="Kramer R."/>
            <person name="Lindquist E."/>
            <person name="Lucas S."/>
            <person name="Salamov A."/>
            <person name="McFadden G.I."/>
            <person name="Lane C.E."/>
            <person name="Keeling P.J."/>
            <person name="Gray M.W."/>
            <person name="Grigoriev I.V."/>
            <person name="Archibald J.M."/>
        </authorList>
    </citation>
    <scope>NUCLEOTIDE SEQUENCE</scope>
    <source>
        <strain evidence="2 4">CCMP2712</strain>
    </source>
</reference>
<gene>
    <name evidence="2" type="ORF">GUITHDRAFT_150507</name>
</gene>
<reference evidence="3" key="3">
    <citation type="submission" date="2016-03" db="UniProtKB">
        <authorList>
            <consortium name="EnsemblProtists"/>
        </authorList>
    </citation>
    <scope>IDENTIFICATION</scope>
</reference>
<dbReference type="eggNOG" id="KOG4159">
    <property type="taxonomic scope" value="Eukaryota"/>
</dbReference>
<dbReference type="Gene3D" id="2.30.130.40">
    <property type="entry name" value="LON domain-like"/>
    <property type="match status" value="1"/>
</dbReference>